<evidence type="ECO:0000256" key="2">
    <source>
        <dbReference type="ARBA" id="ARBA00023125"/>
    </source>
</evidence>
<keyword evidence="2" id="KW-0238">DNA-binding</keyword>
<dbReference type="EMBL" id="JQFZ01000372">
    <property type="protein sequence ID" value="KGO49842.1"/>
    <property type="molecule type" value="Genomic_DNA"/>
</dbReference>
<evidence type="ECO:0000313" key="6">
    <source>
        <dbReference type="EMBL" id="KGO49842.1"/>
    </source>
</evidence>
<dbReference type="GO" id="GO:0005634">
    <property type="term" value="C:nucleus"/>
    <property type="evidence" value="ECO:0007669"/>
    <property type="project" value="TreeGrafter"/>
</dbReference>
<dbReference type="PROSITE" id="PS00463">
    <property type="entry name" value="ZN2_CY6_FUNGAL_1"/>
    <property type="match status" value="1"/>
</dbReference>
<keyword evidence="3" id="KW-0804">Transcription</keyword>
<dbReference type="HOGENOM" id="CLU_1146966_0_0_1"/>
<dbReference type="RefSeq" id="XP_016593231.1">
    <property type="nucleotide sequence ID" value="XM_016747744.1"/>
</dbReference>
<comment type="caution">
    <text evidence="6">The sequence shown here is derived from an EMBL/GenBank/DDBJ whole genome shotgun (WGS) entry which is preliminary data.</text>
</comment>
<dbReference type="GO" id="GO:0008270">
    <property type="term" value="F:zinc ion binding"/>
    <property type="evidence" value="ECO:0007669"/>
    <property type="project" value="InterPro"/>
</dbReference>
<dbReference type="VEuPathDB" id="FungiDB:PEXP_078230"/>
<evidence type="ECO:0000256" key="1">
    <source>
        <dbReference type="ARBA" id="ARBA00023015"/>
    </source>
</evidence>
<dbReference type="GO" id="GO:0000981">
    <property type="term" value="F:DNA-binding transcription factor activity, RNA polymerase II-specific"/>
    <property type="evidence" value="ECO:0007669"/>
    <property type="project" value="InterPro"/>
</dbReference>
<dbReference type="PANTHER" id="PTHR31668">
    <property type="entry name" value="GLUCOSE TRANSPORT TRANSCRIPTION REGULATOR RGT1-RELATED-RELATED"/>
    <property type="match status" value="1"/>
</dbReference>
<dbReference type="InterPro" id="IPR001138">
    <property type="entry name" value="Zn2Cys6_DnaBD"/>
</dbReference>
<evidence type="ECO:0000313" key="7">
    <source>
        <dbReference type="Proteomes" id="UP000030143"/>
    </source>
</evidence>
<dbReference type="InterPro" id="IPR050797">
    <property type="entry name" value="Carb_Metab_Trans_Reg"/>
</dbReference>
<dbReference type="InterPro" id="IPR036864">
    <property type="entry name" value="Zn2-C6_fun-type_DNA-bd_sf"/>
</dbReference>
<dbReference type="GO" id="GO:0001080">
    <property type="term" value="P:nitrogen catabolite activation of transcription from RNA polymerase II promoter"/>
    <property type="evidence" value="ECO:0007669"/>
    <property type="project" value="TreeGrafter"/>
</dbReference>
<evidence type="ECO:0000256" key="4">
    <source>
        <dbReference type="ARBA" id="ARBA00023242"/>
    </source>
</evidence>
<dbReference type="STRING" id="27334.A0A0A2J385"/>
<dbReference type="PhylomeDB" id="A0A0A2J385"/>
<evidence type="ECO:0000259" key="5">
    <source>
        <dbReference type="PROSITE" id="PS50048"/>
    </source>
</evidence>
<dbReference type="CDD" id="cd00067">
    <property type="entry name" value="GAL4"/>
    <property type="match status" value="1"/>
</dbReference>
<organism evidence="6 7">
    <name type="scientific">Penicillium expansum</name>
    <name type="common">Blue mold rot fungus</name>
    <dbReference type="NCBI Taxonomy" id="27334"/>
    <lineage>
        <taxon>Eukaryota</taxon>
        <taxon>Fungi</taxon>
        <taxon>Dikarya</taxon>
        <taxon>Ascomycota</taxon>
        <taxon>Pezizomycotina</taxon>
        <taxon>Eurotiomycetes</taxon>
        <taxon>Eurotiomycetidae</taxon>
        <taxon>Eurotiales</taxon>
        <taxon>Aspergillaceae</taxon>
        <taxon>Penicillium</taxon>
    </lineage>
</organism>
<name>A0A0A2J385_PENEN</name>
<gene>
    <name evidence="6" type="ORF">PEX2_104750</name>
</gene>
<evidence type="ECO:0000256" key="3">
    <source>
        <dbReference type="ARBA" id="ARBA00023163"/>
    </source>
</evidence>
<dbReference type="AlphaFoldDB" id="A0A0A2J385"/>
<reference evidence="6 7" key="1">
    <citation type="journal article" date="2015" name="Mol. Plant Microbe Interact.">
        <title>Genome, transcriptome, and functional analyses of Penicillium expansum provide new insights into secondary metabolism and pathogenicity.</title>
        <authorList>
            <person name="Ballester A.R."/>
            <person name="Marcet-Houben M."/>
            <person name="Levin E."/>
            <person name="Sela N."/>
            <person name="Selma-Lazaro C."/>
            <person name="Carmona L."/>
            <person name="Wisniewski M."/>
            <person name="Droby S."/>
            <person name="Gonzalez-Candelas L."/>
            <person name="Gabaldon T."/>
        </authorList>
    </citation>
    <scope>NUCLEOTIDE SEQUENCE [LARGE SCALE GENOMIC DNA]</scope>
    <source>
        <strain evidence="6 7">MD-8</strain>
    </source>
</reference>
<dbReference type="Pfam" id="PF00172">
    <property type="entry name" value="Zn_clus"/>
    <property type="match status" value="1"/>
</dbReference>
<keyword evidence="7" id="KW-1185">Reference proteome</keyword>
<sequence>MSSMVLNFFDDREESVPDNTYRPYRSKRHRPCDVCRQRKSACRIQSRPPCAICNQLNVECTFEGPPAKRKSPRIDRERPLQSVDFAQAPSPFLEFFLESNEATEHVPKMIAPVAESSHGHQFEDMILGTQAAEIPTQLHSVQNSYQTVVDQPNQTENTALPNLNSQDCWDSEMFQYGSVSPVSSPTSARSLDQTDGFSAQYFGSSCESDPYLLRHFRFASEGDSRFFKVHFRRVSMEVPGQKIPTHFMISADELGDATKSESCNREGPDKVRADLDAAVNIQEGQRLVGL</sequence>
<dbReference type="Proteomes" id="UP000030143">
    <property type="component" value="Unassembled WGS sequence"/>
</dbReference>
<keyword evidence="1" id="KW-0805">Transcription regulation</keyword>
<dbReference type="SUPFAM" id="SSF57701">
    <property type="entry name" value="Zn2/Cys6 DNA-binding domain"/>
    <property type="match status" value="1"/>
</dbReference>
<dbReference type="Gene3D" id="4.10.240.10">
    <property type="entry name" value="Zn(2)-C6 fungal-type DNA-binding domain"/>
    <property type="match status" value="1"/>
</dbReference>
<dbReference type="GeneID" id="27683165"/>
<dbReference type="PROSITE" id="PS50048">
    <property type="entry name" value="ZN2_CY6_FUNGAL_2"/>
    <property type="match status" value="1"/>
</dbReference>
<protein>
    <recommendedName>
        <fullName evidence="5">Zn(2)-C6 fungal-type domain-containing protein</fullName>
    </recommendedName>
</protein>
<proteinExistence type="predicted"/>
<dbReference type="OrthoDB" id="3034343at2759"/>
<accession>A0A0A2J385</accession>
<keyword evidence="4" id="KW-0539">Nucleus</keyword>
<dbReference type="PANTHER" id="PTHR31668:SF4">
    <property type="entry name" value="TRANSCRIPTIONAL ACTIVATOR PROTEIN DAL81"/>
    <property type="match status" value="1"/>
</dbReference>
<dbReference type="GO" id="GO:0003677">
    <property type="term" value="F:DNA binding"/>
    <property type="evidence" value="ECO:0007669"/>
    <property type="project" value="UniProtKB-KW"/>
</dbReference>
<feature type="domain" description="Zn(2)-C6 fungal-type" evidence="5">
    <location>
        <begin position="31"/>
        <end position="62"/>
    </location>
</feature>